<keyword evidence="5" id="KW-1185">Reference proteome</keyword>
<evidence type="ECO:0000256" key="1">
    <source>
        <dbReference type="SAM" id="MobiDB-lite"/>
    </source>
</evidence>
<dbReference type="InterPro" id="IPR056253">
    <property type="entry name" value="At2g29880-like_C"/>
</dbReference>
<feature type="domain" description="At2g29880-like C-terminal" evidence="3">
    <location>
        <begin position="792"/>
        <end position="835"/>
    </location>
</feature>
<dbReference type="Pfam" id="PF12776">
    <property type="entry name" value="Myb_DNA-bind_3"/>
    <property type="match status" value="4"/>
</dbReference>
<dbReference type="PANTHER" id="PTHR46929:SF28">
    <property type="entry name" value="MYB_SANT-LIKE DNA-BINDING DOMAIN PROTEIN"/>
    <property type="match status" value="1"/>
</dbReference>
<dbReference type="Pfam" id="PF24769">
    <property type="entry name" value="At2g29880_C"/>
    <property type="match status" value="1"/>
</dbReference>
<name>A0A6A1VLB9_9ROSI</name>
<comment type="caution">
    <text evidence="4">The sequence shown here is derived from an EMBL/GenBank/DDBJ whole genome shotgun (WGS) entry which is preliminary data.</text>
</comment>
<evidence type="ECO:0008006" key="6">
    <source>
        <dbReference type="Google" id="ProtNLM"/>
    </source>
</evidence>
<proteinExistence type="predicted"/>
<feature type="domain" description="Myb/SANT-like" evidence="2">
    <location>
        <begin position="382"/>
        <end position="476"/>
    </location>
</feature>
<feature type="compositionally biased region" description="Basic and acidic residues" evidence="1">
    <location>
        <begin position="733"/>
        <end position="742"/>
    </location>
</feature>
<organism evidence="4 5">
    <name type="scientific">Morella rubra</name>
    <name type="common">Chinese bayberry</name>
    <dbReference type="NCBI Taxonomy" id="262757"/>
    <lineage>
        <taxon>Eukaryota</taxon>
        <taxon>Viridiplantae</taxon>
        <taxon>Streptophyta</taxon>
        <taxon>Embryophyta</taxon>
        <taxon>Tracheophyta</taxon>
        <taxon>Spermatophyta</taxon>
        <taxon>Magnoliopsida</taxon>
        <taxon>eudicotyledons</taxon>
        <taxon>Gunneridae</taxon>
        <taxon>Pentapetalae</taxon>
        <taxon>rosids</taxon>
        <taxon>fabids</taxon>
        <taxon>Fagales</taxon>
        <taxon>Myricaceae</taxon>
        <taxon>Morella</taxon>
    </lineage>
</organism>
<evidence type="ECO:0000259" key="3">
    <source>
        <dbReference type="Pfam" id="PF24769"/>
    </source>
</evidence>
<accession>A0A6A1VLB9</accession>
<dbReference type="PANTHER" id="PTHR46929">
    <property type="entry name" value="EXPRESSED PROTEIN"/>
    <property type="match status" value="1"/>
</dbReference>
<dbReference type="OrthoDB" id="1848055at2759"/>
<dbReference type="InterPro" id="IPR024752">
    <property type="entry name" value="Myb/SANT-like_dom"/>
</dbReference>
<dbReference type="Proteomes" id="UP000516437">
    <property type="component" value="Chromosome 5"/>
</dbReference>
<feature type="domain" description="Myb/SANT-like" evidence="2">
    <location>
        <begin position="15"/>
        <end position="109"/>
    </location>
</feature>
<gene>
    <name evidence="4" type="ORF">CJ030_MR5G023014</name>
</gene>
<evidence type="ECO:0000313" key="4">
    <source>
        <dbReference type="EMBL" id="KAB1213533.1"/>
    </source>
</evidence>
<evidence type="ECO:0000259" key="2">
    <source>
        <dbReference type="Pfam" id="PF12776"/>
    </source>
</evidence>
<sequence length="839" mass="97417">MGSQTATNNDRSRTYWTPTMERYFIELMLEEMQRGNRIGHTFNKQAWTDMLSVFNAKFGSQYDKDVLKSRYTNMWKQFNDVKNLLGQSGFSWDETRQMVVADDYVWDAYIKAYPDARSYRTKAVLNFNDMCMIYGYTTADGRYSRSSHDLDFEEELQGVHMGDGMASLGPSSNERSRTDWTPAMDQFFIELMLDQVGRGNKTENTFNKQAWTDMLVLFNAKFGPQHGKRVLRHRYKKLWKYFSDITFLLKQDGFSWDERLKVIAADDNIWDSYIKAHPHVRSYRTKTLPNYYDLLLIYGSGIDDGIHCDLLLNKNLEDDISGRKAVIRNIVGSCLATHEKSIEILIAWRIVTMGYSNKHDLLSLGEGKGEHPPTLSDRTRTYWTPPMDRYLIDLLLEQVHRGNRLGQTFITQAWIDMVTSFNAKFRSHHDKDVLKNRYKHLRRQYNDVTILLEQSGFSWDETREMVAASDHAWDAYTKEHPDARSYRVKTLPSYHKLRVIFGEEQSNGRYSRLARDVDTSEQLPVPMPPCLPCKGVVSDARKCNIEGNGMNAIGEEKSDQSPAVDVPLGTEWTQSTELYLIDLLIDHAHRGNKVDNTFNEQAWADMVEAFNEKFGFQCNKYLLEHWYICLMKQHDDVSNLLSHSGFMWDESQQMVTADDDVWESYVKEYPDATYYRGKYLHSFSSLRKIFENEVPDGRCSGQCLDIETDITALEIEMDGPSGAPQVQAGNTRPYDDERKRPAETLTESQHPKKVQKTGKRMEEALSEMAGVVKRLVYNRENKNYKLIESAINALQAIPEMDDELMLDACDLLEDERKAKTFLALDLSLRKKWLLRKLRQ</sequence>
<dbReference type="AlphaFoldDB" id="A0A6A1VLB9"/>
<feature type="domain" description="Myb/SANT-like" evidence="2">
    <location>
        <begin position="180"/>
        <end position="273"/>
    </location>
</feature>
<protein>
    <recommendedName>
        <fullName evidence="6">Myb/SANT-like domain-containing protein</fullName>
    </recommendedName>
</protein>
<feature type="region of interest" description="Disordered" evidence="1">
    <location>
        <begin position="718"/>
        <end position="755"/>
    </location>
</feature>
<evidence type="ECO:0000313" key="5">
    <source>
        <dbReference type="Proteomes" id="UP000516437"/>
    </source>
</evidence>
<feature type="domain" description="Myb/SANT-like" evidence="2">
    <location>
        <begin position="571"/>
        <end position="665"/>
    </location>
</feature>
<reference evidence="4 5" key="1">
    <citation type="journal article" date="2019" name="Plant Biotechnol. J.">
        <title>The red bayberry genome and genetic basis of sex determination.</title>
        <authorList>
            <person name="Jia H.M."/>
            <person name="Jia H.J."/>
            <person name="Cai Q.L."/>
            <person name="Wang Y."/>
            <person name="Zhao H.B."/>
            <person name="Yang W.F."/>
            <person name="Wang G.Y."/>
            <person name="Li Y.H."/>
            <person name="Zhan D.L."/>
            <person name="Shen Y.T."/>
            <person name="Niu Q.F."/>
            <person name="Chang L."/>
            <person name="Qiu J."/>
            <person name="Zhao L."/>
            <person name="Xie H.B."/>
            <person name="Fu W.Y."/>
            <person name="Jin J."/>
            <person name="Li X.W."/>
            <person name="Jiao Y."/>
            <person name="Zhou C.C."/>
            <person name="Tu T."/>
            <person name="Chai C.Y."/>
            <person name="Gao J.L."/>
            <person name="Fan L.J."/>
            <person name="van de Weg E."/>
            <person name="Wang J.Y."/>
            <person name="Gao Z.S."/>
        </authorList>
    </citation>
    <scope>NUCLEOTIDE SEQUENCE [LARGE SCALE GENOMIC DNA]</scope>
    <source>
        <tissue evidence="4">Leaves</tissue>
    </source>
</reference>
<dbReference type="EMBL" id="RXIC02000023">
    <property type="protein sequence ID" value="KAB1213533.1"/>
    <property type="molecule type" value="Genomic_DNA"/>
</dbReference>